<protein>
    <recommendedName>
        <fullName evidence="4">Cobyric acid synthase</fullName>
    </recommendedName>
</protein>
<dbReference type="Gene3D" id="3.40.50.300">
    <property type="entry name" value="P-loop containing nucleotide triphosphate hydrolases"/>
    <property type="match status" value="1"/>
</dbReference>
<dbReference type="GO" id="GO:0009236">
    <property type="term" value="P:cobalamin biosynthetic process"/>
    <property type="evidence" value="ECO:0007669"/>
    <property type="project" value="UniProtKB-UniRule"/>
</dbReference>
<comment type="function">
    <text evidence="4">Catalyzes amidations at positions B, D, E, and G on adenosylcobyrinic A,C-diamide. NH(2) groups are provided by glutamine, and one molecule of ATP is hydrogenolyzed for each amidation.</text>
</comment>
<dbReference type="SUPFAM" id="SSF52317">
    <property type="entry name" value="Class I glutamine amidotransferase-like"/>
    <property type="match status" value="1"/>
</dbReference>
<organism evidence="8 9">
    <name type="scientific">Caldilinea aerophila (strain DSM 14535 / JCM 11387 / NBRC 104270 / STL-6-O1)</name>
    <dbReference type="NCBI Taxonomy" id="926550"/>
    <lineage>
        <taxon>Bacteria</taxon>
        <taxon>Bacillati</taxon>
        <taxon>Chloroflexota</taxon>
        <taxon>Caldilineae</taxon>
        <taxon>Caldilineales</taxon>
        <taxon>Caldilineaceae</taxon>
        <taxon>Caldilinea</taxon>
    </lineage>
</organism>
<evidence type="ECO:0000256" key="2">
    <source>
        <dbReference type="ARBA" id="ARBA00022573"/>
    </source>
</evidence>
<dbReference type="AlphaFoldDB" id="I0I587"/>
<accession>I0I587</accession>
<dbReference type="GO" id="GO:0015420">
    <property type="term" value="F:ABC-type vitamin B12 transporter activity"/>
    <property type="evidence" value="ECO:0007669"/>
    <property type="project" value="UniProtKB-UniRule"/>
</dbReference>
<evidence type="ECO:0000313" key="8">
    <source>
        <dbReference type="EMBL" id="BAM00425.1"/>
    </source>
</evidence>
<dbReference type="GO" id="GO:0003824">
    <property type="term" value="F:catalytic activity"/>
    <property type="evidence" value="ECO:0007669"/>
    <property type="project" value="InterPro"/>
</dbReference>
<evidence type="ECO:0000256" key="4">
    <source>
        <dbReference type="HAMAP-Rule" id="MF_00028"/>
    </source>
</evidence>
<dbReference type="InterPro" id="IPR015424">
    <property type="entry name" value="PyrdxlP-dep_Trfase"/>
</dbReference>
<name>I0I587_CALAS</name>
<comment type="similarity">
    <text evidence="4">Belongs to the CobB/CobQ family. CobQ subfamily.</text>
</comment>
<feature type="active site" description="Nucleophile" evidence="4">
    <location>
        <position position="737"/>
    </location>
</feature>
<dbReference type="PANTHER" id="PTHR21343">
    <property type="entry name" value="DETHIOBIOTIN SYNTHETASE"/>
    <property type="match status" value="1"/>
</dbReference>
<keyword evidence="2 4" id="KW-0169">Cobalamin biosynthesis</keyword>
<evidence type="ECO:0000259" key="6">
    <source>
        <dbReference type="Pfam" id="PF01656"/>
    </source>
</evidence>
<sequence>MASTLSSLLDARLRSEAFMTPPIPHGAIDYTEMERLGLDPDAVLDFSQNSNPFGPSAAVQQAVQAVELARYPDRECKVLRRRLADHLQTPPESILVGNGASEVLWLTAFTLLRRGDPVLIIGPTYGEYARVAALMGATVREWRAEEHEAFALEPAAIEHFIQQQPPAAVFLCNPNNPTGRFLPVEFIHAWAKRWPQTFFIIDESYLAFLAVPVSTYMPALPNLLIVRSLTKEYALAGVRLGYALAAPPLIEAMQRVQPPWSVNALAQAAGIAALADQAHLHWTLDALRRAKEEFVAGLQRIGLQPLVSETHFMLVHVGDGAALRRRLLLQGMLVRDCASFGLPAYVRIATRRPEENLRLLNTLAQLCPMQGSPPPAPGSSSPAADPAPVLHRHRQHQASRARAVMVLGTHSSAGKSLLTTALCRILARRGVNVAPFKAQNMSNNAGVTPEGGEMGRAQIVQAEAAGIAPHTDMNPVLLKPEADRRSQVVLNGKVAGHIEAGNWFARKQQLWTEVCAAYDRLARRFDVIVLEGAGSPAEINLKPGDLVNMRMAHYADAACLLVGDIDRGGVFAALAGTLWLLEPADRSRIKGLVINKFRGDPALLGDLNVLLREKTFGAPVLGVIPYLPDLLIPDEDAVSIQPDALRMLPQASTFTPQIDIAIIRLPHIANFDEFDPLVAEPGVRVRYVSAVEELGTPHAIILPGTKATLADLAWLRSQGLDRAIIEAAQHIAVVGICGGYQMLGVRIEDPHGVEGPVGASMAGLGLLPIATTFARMKHTYRAWMRLPNGALVEGYEIHMGESVRLGGAPPFGVIVQRNGQVVELPDGAVREDGRVWGVYLHDIFANDTFRRDWLRSLGWKAEAAPTAMQWLPLASSRQRREREYDRLADVVEAALGWPTIERLIWGV</sequence>
<dbReference type="InterPro" id="IPR033949">
    <property type="entry name" value="CobQ_GATase1"/>
</dbReference>
<dbReference type="PATRIC" id="fig|926550.5.peg.2614"/>
<dbReference type="NCBIfam" id="NF001989">
    <property type="entry name" value="PRK00784.1"/>
    <property type="match status" value="1"/>
</dbReference>
<comment type="pathway">
    <text evidence="1 4">Cofactor biosynthesis; adenosylcobalamin biosynthesis.</text>
</comment>
<dbReference type="EMBL" id="AP012337">
    <property type="protein sequence ID" value="BAM00425.1"/>
    <property type="molecule type" value="Genomic_DNA"/>
</dbReference>
<dbReference type="Pfam" id="PF07685">
    <property type="entry name" value="GATase_3"/>
    <property type="match status" value="1"/>
</dbReference>
<dbReference type="Gene3D" id="3.40.640.10">
    <property type="entry name" value="Type I PLP-dependent aspartate aminotransferase-like (Major domain)"/>
    <property type="match status" value="1"/>
</dbReference>
<dbReference type="InterPro" id="IPR029062">
    <property type="entry name" value="Class_I_gatase-like"/>
</dbReference>
<dbReference type="CDD" id="cd00609">
    <property type="entry name" value="AAT_like"/>
    <property type="match status" value="1"/>
</dbReference>
<evidence type="ECO:0000259" key="7">
    <source>
        <dbReference type="Pfam" id="PF07685"/>
    </source>
</evidence>
<dbReference type="Pfam" id="PF00155">
    <property type="entry name" value="Aminotran_1_2"/>
    <property type="match status" value="1"/>
</dbReference>
<feature type="domain" description="Aminotransferase class I/classII large" evidence="5">
    <location>
        <begin position="43"/>
        <end position="360"/>
    </location>
</feature>
<dbReference type="InterPro" id="IPR027417">
    <property type="entry name" value="P-loop_NTPase"/>
</dbReference>
<dbReference type="InterPro" id="IPR015422">
    <property type="entry name" value="PyrdxlP-dep_Trfase_small"/>
</dbReference>
<dbReference type="CDD" id="cd01750">
    <property type="entry name" value="GATase1_CobQ"/>
    <property type="match status" value="1"/>
</dbReference>
<dbReference type="Pfam" id="PF01656">
    <property type="entry name" value="CbiA"/>
    <property type="match status" value="1"/>
</dbReference>
<evidence type="ECO:0000256" key="3">
    <source>
        <dbReference type="ARBA" id="ARBA00022962"/>
    </source>
</evidence>
<dbReference type="Gene3D" id="3.40.50.880">
    <property type="match status" value="1"/>
</dbReference>
<feature type="domain" description="CobQ/CobB/MinD/ParA nucleotide binding" evidence="6">
    <location>
        <begin position="404"/>
        <end position="630"/>
    </location>
</feature>
<evidence type="ECO:0000313" key="9">
    <source>
        <dbReference type="Proteomes" id="UP000007880"/>
    </source>
</evidence>
<dbReference type="UniPathway" id="UPA00148"/>
<dbReference type="HOGENOM" id="CLU_013947_2_1_0"/>
<dbReference type="Gene3D" id="3.90.1150.10">
    <property type="entry name" value="Aspartate Aminotransferase, domain 1"/>
    <property type="match status" value="1"/>
</dbReference>
<proteinExistence type="inferred from homology"/>
<feature type="active site" evidence="4">
    <location>
        <position position="841"/>
    </location>
</feature>
<dbReference type="InterPro" id="IPR011698">
    <property type="entry name" value="GATase_3"/>
</dbReference>
<dbReference type="InterPro" id="IPR004459">
    <property type="entry name" value="CobQ_synth"/>
</dbReference>
<dbReference type="Proteomes" id="UP000007880">
    <property type="component" value="Chromosome"/>
</dbReference>
<dbReference type="eggNOG" id="COG1492">
    <property type="taxonomic scope" value="Bacteria"/>
</dbReference>
<dbReference type="NCBIfam" id="TIGR00313">
    <property type="entry name" value="cobQ"/>
    <property type="match status" value="1"/>
</dbReference>
<evidence type="ECO:0000259" key="5">
    <source>
        <dbReference type="Pfam" id="PF00155"/>
    </source>
</evidence>
<feature type="domain" description="CobB/CobQ-like glutamine amidotransferase" evidence="7">
    <location>
        <begin position="659"/>
        <end position="848"/>
    </location>
</feature>
<reference evidence="8 9" key="1">
    <citation type="submission" date="2012-02" db="EMBL/GenBank/DDBJ databases">
        <title>Complete genome sequence of Caldilinea aerophila DSM 14535 (= NBRC 102666).</title>
        <authorList>
            <person name="Oguchi A."/>
            <person name="Hosoyama A."/>
            <person name="Sekine M."/>
            <person name="Fukai R."/>
            <person name="Kato Y."/>
            <person name="Nakamura S."/>
            <person name="Hanada S."/>
            <person name="Yamazaki S."/>
            <person name="Fujita N."/>
        </authorList>
    </citation>
    <scope>NUCLEOTIDE SEQUENCE [LARGE SCALE GENOMIC DNA]</scope>
    <source>
        <strain evidence="9">DSM 14535 / JCM 11387 / NBRC 104270 / STL-6-O1</strain>
    </source>
</reference>
<dbReference type="PANTHER" id="PTHR21343:SF1">
    <property type="entry name" value="COBYRIC ACID SYNTHASE"/>
    <property type="match status" value="1"/>
</dbReference>
<dbReference type="InterPro" id="IPR002586">
    <property type="entry name" value="CobQ/CobB/MinD/ParA_Nub-bd_dom"/>
</dbReference>
<keyword evidence="3 4" id="KW-0315">Glutamine amidotransferase</keyword>
<dbReference type="OrthoDB" id="9808302at2"/>
<dbReference type="InterPro" id="IPR004839">
    <property type="entry name" value="Aminotransferase_I/II_large"/>
</dbReference>
<dbReference type="eggNOG" id="COG0079">
    <property type="taxonomic scope" value="Bacteria"/>
</dbReference>
<dbReference type="GO" id="GO:0030170">
    <property type="term" value="F:pyridoxal phosphate binding"/>
    <property type="evidence" value="ECO:0007669"/>
    <property type="project" value="InterPro"/>
</dbReference>
<dbReference type="PROSITE" id="PS51274">
    <property type="entry name" value="GATASE_COBBQ"/>
    <property type="match status" value="1"/>
</dbReference>
<dbReference type="RefSeq" id="WP_014433657.1">
    <property type="nucleotide sequence ID" value="NC_017079.1"/>
</dbReference>
<dbReference type="SUPFAM" id="SSF53383">
    <property type="entry name" value="PLP-dependent transferases"/>
    <property type="match status" value="1"/>
</dbReference>
<evidence type="ECO:0000256" key="1">
    <source>
        <dbReference type="ARBA" id="ARBA00004953"/>
    </source>
</evidence>
<dbReference type="InterPro" id="IPR047045">
    <property type="entry name" value="CobQ_N"/>
</dbReference>
<dbReference type="CDD" id="cd05389">
    <property type="entry name" value="CobQ_N"/>
    <property type="match status" value="1"/>
</dbReference>
<dbReference type="InterPro" id="IPR015421">
    <property type="entry name" value="PyrdxlP-dep_Trfase_major"/>
</dbReference>
<dbReference type="KEGG" id="cap:CLDAP_23850"/>
<dbReference type="SUPFAM" id="SSF52540">
    <property type="entry name" value="P-loop containing nucleoside triphosphate hydrolases"/>
    <property type="match status" value="1"/>
</dbReference>
<keyword evidence="9" id="KW-1185">Reference proteome</keyword>
<gene>
    <name evidence="4 8" type="primary">cobQ</name>
    <name evidence="8" type="ordered locus">CLDAP_23850</name>
</gene>
<dbReference type="HAMAP" id="MF_00028">
    <property type="entry name" value="CobQ"/>
    <property type="match status" value="1"/>
</dbReference>
<dbReference type="STRING" id="926550.CLDAP_23850"/>